<dbReference type="InterPro" id="IPR043428">
    <property type="entry name" value="LivM-like"/>
</dbReference>
<feature type="transmembrane region" description="Helical" evidence="6">
    <location>
        <begin position="123"/>
        <end position="141"/>
    </location>
</feature>
<name>A0A644TCG8_9ZZZZ</name>
<feature type="transmembrane region" description="Helical" evidence="6">
    <location>
        <begin position="161"/>
        <end position="180"/>
    </location>
</feature>
<dbReference type="AlphaFoldDB" id="A0A644TCG8"/>
<dbReference type="GO" id="GO:0005886">
    <property type="term" value="C:plasma membrane"/>
    <property type="evidence" value="ECO:0007669"/>
    <property type="project" value="UniProtKB-SubCell"/>
</dbReference>
<evidence type="ECO:0000256" key="6">
    <source>
        <dbReference type="SAM" id="Phobius"/>
    </source>
</evidence>
<keyword evidence="4 6" id="KW-1133">Transmembrane helix</keyword>
<dbReference type="CDD" id="cd06581">
    <property type="entry name" value="TM_PBP1_LivM_like"/>
    <property type="match status" value="1"/>
</dbReference>
<evidence type="ECO:0000256" key="3">
    <source>
        <dbReference type="ARBA" id="ARBA00022692"/>
    </source>
</evidence>
<evidence type="ECO:0000256" key="4">
    <source>
        <dbReference type="ARBA" id="ARBA00022989"/>
    </source>
</evidence>
<evidence type="ECO:0008006" key="8">
    <source>
        <dbReference type="Google" id="ProtNLM"/>
    </source>
</evidence>
<evidence type="ECO:0000256" key="2">
    <source>
        <dbReference type="ARBA" id="ARBA00022475"/>
    </source>
</evidence>
<gene>
    <name evidence="7" type="ORF">SDC9_10225</name>
</gene>
<keyword evidence="5 6" id="KW-0472">Membrane</keyword>
<reference evidence="7" key="1">
    <citation type="submission" date="2019-08" db="EMBL/GenBank/DDBJ databases">
        <authorList>
            <person name="Kucharzyk K."/>
            <person name="Murdoch R.W."/>
            <person name="Higgins S."/>
            <person name="Loffler F."/>
        </authorList>
    </citation>
    <scope>NUCLEOTIDE SEQUENCE</scope>
</reference>
<feature type="transmembrane region" description="Helical" evidence="6">
    <location>
        <begin position="210"/>
        <end position="231"/>
    </location>
</feature>
<comment type="subcellular location">
    <subcellularLocation>
        <location evidence="1">Cell membrane</location>
        <topology evidence="1">Multi-pass membrane protein</topology>
    </subcellularLocation>
</comment>
<accession>A0A644TCG8</accession>
<feature type="transmembrane region" description="Helical" evidence="6">
    <location>
        <begin position="32"/>
        <end position="53"/>
    </location>
</feature>
<dbReference type="InterPro" id="IPR001851">
    <property type="entry name" value="ABC_transp_permease"/>
</dbReference>
<dbReference type="Pfam" id="PF02653">
    <property type="entry name" value="BPD_transp_2"/>
    <property type="match status" value="1"/>
</dbReference>
<organism evidence="7">
    <name type="scientific">bioreactor metagenome</name>
    <dbReference type="NCBI Taxonomy" id="1076179"/>
    <lineage>
        <taxon>unclassified sequences</taxon>
        <taxon>metagenomes</taxon>
        <taxon>ecological metagenomes</taxon>
    </lineage>
</organism>
<proteinExistence type="predicted"/>
<comment type="caution">
    <text evidence="7">The sequence shown here is derived from an EMBL/GenBank/DDBJ whole genome shotgun (WGS) entry which is preliminary data.</text>
</comment>
<evidence type="ECO:0000256" key="5">
    <source>
        <dbReference type="ARBA" id="ARBA00023136"/>
    </source>
</evidence>
<feature type="transmembrane region" description="Helical" evidence="6">
    <location>
        <begin position="95"/>
        <end position="116"/>
    </location>
</feature>
<sequence>MKQLKLPKLLIFALIFYSAIQILYGTEILNGYILHIINQSLIYVILAVSLNLINGITGQFSLGHMGFAGVGAYVSGTISTLVFKINPSSPNGMLIFIFAIIVGGLAAAVVGFLIGFPSLRLKGDYLAIVTLGFGEIIRTVFNNIDYVGGPRGLLGIPKFSNFTTIIVAAFITLVVIRNLVESSHGRAMLAVRENELAAELVGVNTTRYKVMAFVIGAFFAGIAGGLFAHLLQMAHPTQFGFIKSVEVLIMIYAGGVGSITGSTIAAFALTFLSEGLRIGIRAIADATGLPIGGEWRMVVYSLLLIFIMLFKTEGLMGTKEAKLIRLKEVQ</sequence>
<feature type="transmembrane region" description="Helical" evidence="6">
    <location>
        <begin position="65"/>
        <end position="83"/>
    </location>
</feature>
<feature type="transmembrane region" description="Helical" evidence="6">
    <location>
        <begin position="251"/>
        <end position="272"/>
    </location>
</feature>
<dbReference type="GO" id="GO:0015658">
    <property type="term" value="F:branched-chain amino acid transmembrane transporter activity"/>
    <property type="evidence" value="ECO:0007669"/>
    <property type="project" value="InterPro"/>
</dbReference>
<feature type="transmembrane region" description="Helical" evidence="6">
    <location>
        <begin position="293"/>
        <end position="310"/>
    </location>
</feature>
<dbReference type="PANTHER" id="PTHR30482:SF10">
    <property type="entry name" value="HIGH-AFFINITY BRANCHED-CHAIN AMINO ACID TRANSPORT PROTEIN BRAE"/>
    <property type="match status" value="1"/>
</dbReference>
<protein>
    <recommendedName>
        <fullName evidence="8">High-affinity branched-chain amino acid transport system permease protein LivH</fullName>
    </recommendedName>
</protein>
<dbReference type="PANTHER" id="PTHR30482">
    <property type="entry name" value="HIGH-AFFINITY BRANCHED-CHAIN AMINO ACID TRANSPORT SYSTEM PERMEASE"/>
    <property type="match status" value="1"/>
</dbReference>
<keyword evidence="2" id="KW-1003">Cell membrane</keyword>
<evidence type="ECO:0000256" key="1">
    <source>
        <dbReference type="ARBA" id="ARBA00004651"/>
    </source>
</evidence>
<keyword evidence="3 6" id="KW-0812">Transmembrane</keyword>
<feature type="transmembrane region" description="Helical" evidence="6">
    <location>
        <begin position="9"/>
        <end position="26"/>
    </location>
</feature>
<evidence type="ECO:0000313" key="7">
    <source>
        <dbReference type="EMBL" id="MPL64570.1"/>
    </source>
</evidence>
<dbReference type="EMBL" id="VSSQ01000025">
    <property type="protein sequence ID" value="MPL64570.1"/>
    <property type="molecule type" value="Genomic_DNA"/>
</dbReference>